<sequence>MDKETVKALKTLLKENLSVRLRREDMFSSIDEETRSVKIFADIYFDDDLIVEAEEYIIMEEQK</sequence>
<name>A0A9N6WVF8_9VIRU</name>
<gene>
    <name evidence="1" type="ORF">ORM20_00176</name>
</gene>
<protein>
    <submittedName>
        <fullName evidence="1">Uncharacterized protein</fullName>
    </submittedName>
</protein>
<evidence type="ECO:0000313" key="1">
    <source>
        <dbReference type="EMBL" id="CAI3971225.1"/>
    </source>
</evidence>
<proteinExistence type="predicted"/>
<dbReference type="EMBL" id="OX359470">
    <property type="protein sequence ID" value="CAI3971225.1"/>
    <property type="molecule type" value="Genomic_DNA"/>
</dbReference>
<reference evidence="1" key="1">
    <citation type="submission" date="2022-10" db="EMBL/GenBank/DDBJ databases">
        <authorList>
            <person name="Meaden S."/>
        </authorList>
    </citation>
    <scope>NUCLEOTIDE SEQUENCE</scope>
</reference>
<accession>A0A9N6WVF8</accession>
<organism evidence="1">
    <name type="scientific">Ochrobactrum phage ORM_20</name>
    <dbReference type="NCBI Taxonomy" id="2985243"/>
    <lineage>
        <taxon>Viruses</taxon>
    </lineage>
</organism>